<dbReference type="GO" id="GO:0003700">
    <property type="term" value="F:DNA-binding transcription factor activity"/>
    <property type="evidence" value="ECO:0007669"/>
    <property type="project" value="InterPro"/>
</dbReference>
<feature type="compositionally biased region" description="Basic and acidic residues" evidence="5">
    <location>
        <begin position="147"/>
        <end position="160"/>
    </location>
</feature>
<dbReference type="GO" id="GO:0043565">
    <property type="term" value="F:sequence-specific DNA binding"/>
    <property type="evidence" value="ECO:0007669"/>
    <property type="project" value="InterPro"/>
</dbReference>
<dbReference type="InterPro" id="IPR036388">
    <property type="entry name" value="WH-like_DNA-bd_sf"/>
</dbReference>
<protein>
    <recommendedName>
        <fullName evidence="6">HSF-type DNA-binding domain-containing protein</fullName>
    </recommendedName>
</protein>
<dbReference type="SMART" id="SM00415">
    <property type="entry name" value="HSF"/>
    <property type="match status" value="1"/>
</dbReference>
<feature type="compositionally biased region" description="Basic and acidic residues" evidence="5">
    <location>
        <begin position="7"/>
        <end position="22"/>
    </location>
</feature>
<name>A0A7S3LFH2_9STRA</name>
<accession>A0A7S3LFH2</accession>
<keyword evidence="3" id="KW-0539">Nucleus</keyword>
<evidence type="ECO:0000256" key="4">
    <source>
        <dbReference type="RuleBase" id="RU004020"/>
    </source>
</evidence>
<feature type="compositionally biased region" description="Basic and acidic residues" evidence="5">
    <location>
        <begin position="323"/>
        <end position="343"/>
    </location>
</feature>
<gene>
    <name evidence="7" type="ORF">ACOF00016_LOCUS18633</name>
</gene>
<feature type="region of interest" description="Disordered" evidence="5">
    <location>
        <begin position="147"/>
        <end position="170"/>
    </location>
</feature>
<evidence type="ECO:0000256" key="5">
    <source>
        <dbReference type="SAM" id="MobiDB-lite"/>
    </source>
</evidence>
<dbReference type="Pfam" id="PF00447">
    <property type="entry name" value="HSF_DNA-bind"/>
    <property type="match status" value="1"/>
</dbReference>
<feature type="domain" description="HSF-type DNA-binding" evidence="6">
    <location>
        <begin position="41"/>
        <end position="141"/>
    </location>
</feature>
<evidence type="ECO:0000256" key="2">
    <source>
        <dbReference type="ARBA" id="ARBA00023125"/>
    </source>
</evidence>
<keyword evidence="2" id="KW-0238">DNA-binding</keyword>
<comment type="subcellular location">
    <subcellularLocation>
        <location evidence="1">Nucleus</location>
    </subcellularLocation>
</comment>
<reference evidence="7" key="1">
    <citation type="submission" date="2021-01" db="EMBL/GenBank/DDBJ databases">
        <authorList>
            <person name="Corre E."/>
            <person name="Pelletier E."/>
            <person name="Niang G."/>
            <person name="Scheremetjew M."/>
            <person name="Finn R."/>
            <person name="Kale V."/>
            <person name="Holt S."/>
            <person name="Cochrane G."/>
            <person name="Meng A."/>
            <person name="Brown T."/>
            <person name="Cohen L."/>
        </authorList>
    </citation>
    <scope>NUCLEOTIDE SEQUENCE</scope>
    <source>
        <strain evidence="7">CCMP127</strain>
    </source>
</reference>
<feature type="region of interest" description="Disordered" evidence="5">
    <location>
        <begin position="1"/>
        <end position="22"/>
    </location>
</feature>
<evidence type="ECO:0000259" key="6">
    <source>
        <dbReference type="SMART" id="SM00415"/>
    </source>
</evidence>
<evidence type="ECO:0000313" key="7">
    <source>
        <dbReference type="EMBL" id="CAE0422031.1"/>
    </source>
</evidence>
<dbReference type="SUPFAM" id="SSF46785">
    <property type="entry name" value="Winged helix' DNA-binding domain"/>
    <property type="match status" value="1"/>
</dbReference>
<dbReference type="FunFam" id="1.10.10.10:FF:000479">
    <property type="entry name" value="Predicted protein"/>
    <property type="match status" value="1"/>
</dbReference>
<feature type="region of interest" description="Disordered" evidence="5">
    <location>
        <begin position="323"/>
        <end position="348"/>
    </location>
</feature>
<evidence type="ECO:0000256" key="1">
    <source>
        <dbReference type="ARBA" id="ARBA00004123"/>
    </source>
</evidence>
<proteinExistence type="inferred from homology"/>
<dbReference type="Gene3D" id="1.10.10.10">
    <property type="entry name" value="Winged helix-like DNA-binding domain superfamily/Winged helix DNA-binding domain"/>
    <property type="match status" value="1"/>
</dbReference>
<dbReference type="AlphaFoldDB" id="A0A7S3LFH2"/>
<dbReference type="GO" id="GO:0005634">
    <property type="term" value="C:nucleus"/>
    <property type="evidence" value="ECO:0007669"/>
    <property type="project" value="UniProtKB-SubCell"/>
</dbReference>
<dbReference type="InterPro" id="IPR000232">
    <property type="entry name" value="HSF_DNA-bd"/>
</dbReference>
<organism evidence="7">
    <name type="scientific">Amphora coffeiformis</name>
    <dbReference type="NCBI Taxonomy" id="265554"/>
    <lineage>
        <taxon>Eukaryota</taxon>
        <taxon>Sar</taxon>
        <taxon>Stramenopiles</taxon>
        <taxon>Ochrophyta</taxon>
        <taxon>Bacillariophyta</taxon>
        <taxon>Bacillariophyceae</taxon>
        <taxon>Bacillariophycidae</taxon>
        <taxon>Thalassiophysales</taxon>
        <taxon>Catenulaceae</taxon>
        <taxon>Amphora</taxon>
    </lineage>
</organism>
<comment type="similarity">
    <text evidence="4">Belongs to the HSF family.</text>
</comment>
<dbReference type="PANTHER" id="PTHR10015:SF206">
    <property type="entry name" value="HSF-TYPE DNA-BINDING DOMAIN-CONTAINING PROTEIN"/>
    <property type="match status" value="1"/>
</dbReference>
<dbReference type="InterPro" id="IPR036390">
    <property type="entry name" value="WH_DNA-bd_sf"/>
</dbReference>
<dbReference type="EMBL" id="HBIM01025089">
    <property type="protein sequence ID" value="CAE0422031.1"/>
    <property type="molecule type" value="Transcribed_RNA"/>
</dbReference>
<sequence length="375" mass="42517">MSDEDKDPNSDNMIEREPEPFKDFSLVSVDEIPRQSKHRGGVGTHFPTLLHLVLTRAEKDGYGHICSWQSHGRCFSVSNRDKFVSEVMPSYFRQSQYASFQRQLNLYGFRRLSQRSPDHGSYYHEMFLRTRADLCQGILRAKEKDLRATKAAREEPDFRKMPPMPPVTEEDIGTTESILMQQKTAAKEGQEMNALVEDNFNLSKPQGDPLAHLFNTIAMQGIHSNDSWMDPRPIAPFLSGGDKESPVPRGEASFQSYALPKPDPMPLPYFLTGGGPEVYGPVMNIPPPTPPVEKSTSSVSYHQQQEHHSDIIRKVSNEKISEKRPFVAEKCNSGERSAKRQAEEESYSPKWLAAVESMQDEVEGMVHFLEDVDLD</sequence>
<dbReference type="PANTHER" id="PTHR10015">
    <property type="entry name" value="HEAT SHOCK TRANSCRIPTION FACTOR"/>
    <property type="match status" value="1"/>
</dbReference>
<evidence type="ECO:0000256" key="3">
    <source>
        <dbReference type="ARBA" id="ARBA00023242"/>
    </source>
</evidence>